<name>A0AAE3MMG3_9FLAO</name>
<evidence type="ECO:0000313" key="2">
    <source>
        <dbReference type="Proteomes" id="UP001207116"/>
    </source>
</evidence>
<evidence type="ECO:0000313" key="1">
    <source>
        <dbReference type="EMBL" id="MCX2720500.1"/>
    </source>
</evidence>
<proteinExistence type="predicted"/>
<protein>
    <submittedName>
        <fullName evidence="1">Uncharacterized protein</fullName>
    </submittedName>
</protein>
<comment type="caution">
    <text evidence="1">The sequence shown here is derived from an EMBL/GenBank/DDBJ whole genome shotgun (WGS) entry which is preliminary data.</text>
</comment>
<reference evidence="1" key="1">
    <citation type="submission" date="2022-11" db="EMBL/GenBank/DDBJ databases">
        <title>The characterization of three novel Bacteroidetes species and genomic analysis of their roles in tidal elemental geochemical cycles.</title>
        <authorList>
            <person name="Ma K.-J."/>
        </authorList>
    </citation>
    <scope>NUCLEOTIDE SEQUENCE</scope>
    <source>
        <strain evidence="1">M415</strain>
    </source>
</reference>
<gene>
    <name evidence="1" type="ORF">OO016_12865</name>
</gene>
<sequence length="139" mass="16035">MQFRVFGLVCVVLLIPKLHFGQMQDCTLGIGNKDTEVIYQVFKLSGEQQVVAEALAAEYQKNSRLIQEEVDLLFESHPQATPEDLQKMAKKFDSLKVALTTMSRTFDQKLVGIFNEKQYEVYLQLCNEVMRKPLVPYRD</sequence>
<accession>A0AAE3MMG3</accession>
<dbReference type="EMBL" id="JAPFQP010000004">
    <property type="protein sequence ID" value="MCX2720500.1"/>
    <property type="molecule type" value="Genomic_DNA"/>
</dbReference>
<dbReference type="RefSeq" id="WP_266014740.1">
    <property type="nucleotide sequence ID" value="NZ_JAPFQP010000004.1"/>
</dbReference>
<dbReference type="Proteomes" id="UP001207116">
    <property type="component" value="Unassembled WGS sequence"/>
</dbReference>
<keyword evidence="2" id="KW-1185">Reference proteome</keyword>
<organism evidence="1 2">
    <name type="scientific">Lentiprolixibacter aurantiacus</name>
    <dbReference type="NCBI Taxonomy" id="2993939"/>
    <lineage>
        <taxon>Bacteria</taxon>
        <taxon>Pseudomonadati</taxon>
        <taxon>Bacteroidota</taxon>
        <taxon>Flavobacteriia</taxon>
        <taxon>Flavobacteriales</taxon>
        <taxon>Flavobacteriaceae</taxon>
        <taxon>Lentiprolixibacter</taxon>
    </lineage>
</organism>
<dbReference type="AlphaFoldDB" id="A0AAE3MMG3"/>